<dbReference type="GO" id="GO:0080043">
    <property type="term" value="F:quercetin 3-O-glucosyltransferase activity"/>
    <property type="evidence" value="ECO:0007669"/>
    <property type="project" value="TreeGrafter"/>
</dbReference>
<dbReference type="SUPFAM" id="SSF53756">
    <property type="entry name" value="UDP-Glycosyltransferase/glycogen phosphorylase"/>
    <property type="match status" value="1"/>
</dbReference>
<keyword evidence="2" id="KW-0812">Transmembrane</keyword>
<name>A0AAP0HRQ0_9MAGN</name>
<dbReference type="Proteomes" id="UP001420932">
    <property type="component" value="Unassembled WGS sequence"/>
</dbReference>
<dbReference type="Gene3D" id="3.40.50.2000">
    <property type="entry name" value="Glycogen Phosphorylase B"/>
    <property type="match status" value="4"/>
</dbReference>
<evidence type="ECO:0000313" key="3">
    <source>
        <dbReference type="EMBL" id="KAK9093030.1"/>
    </source>
</evidence>
<sequence>MSSFLPPIHTLGPLHMLLREMDDGRLDSLGSNLWREDPECIKWLDSKEPNSRDFGNEAYRPHLNEYRLYSREDFGNEDFGWYFNEYRKGQIRRLPEKESRTGLQEPKSSFRYEAVEAVIAYVVENYPVGCIIRCAPIMRLMLILKRLNGKGCLSYGLSNSRGDTTPHCRYANGDPVAVVALPIYAIAVVSIYAIDAMLLSCLGFTRKRCSSNIFEILYCCNGCDIGMEIDNNVKRAEVESLVRKLMEGDKGKQMKYKVEEWKKKDMEATRYSGSPFVNF</sequence>
<comment type="caution">
    <text evidence="3">The sequence shown here is derived from an EMBL/GenBank/DDBJ whole genome shotgun (WGS) entry which is preliminary data.</text>
</comment>
<dbReference type="GO" id="GO:0080044">
    <property type="term" value="F:quercetin 7-O-glucosyltransferase activity"/>
    <property type="evidence" value="ECO:0007669"/>
    <property type="project" value="TreeGrafter"/>
</dbReference>
<evidence type="ECO:0000256" key="1">
    <source>
        <dbReference type="ARBA" id="ARBA00009995"/>
    </source>
</evidence>
<organism evidence="3 4">
    <name type="scientific">Stephania yunnanensis</name>
    <dbReference type="NCBI Taxonomy" id="152371"/>
    <lineage>
        <taxon>Eukaryota</taxon>
        <taxon>Viridiplantae</taxon>
        <taxon>Streptophyta</taxon>
        <taxon>Embryophyta</taxon>
        <taxon>Tracheophyta</taxon>
        <taxon>Spermatophyta</taxon>
        <taxon>Magnoliopsida</taxon>
        <taxon>Ranunculales</taxon>
        <taxon>Menispermaceae</taxon>
        <taxon>Menispermoideae</taxon>
        <taxon>Cissampelideae</taxon>
        <taxon>Stephania</taxon>
    </lineage>
</organism>
<keyword evidence="2" id="KW-0472">Membrane</keyword>
<evidence type="ECO:0000256" key="2">
    <source>
        <dbReference type="SAM" id="Phobius"/>
    </source>
</evidence>
<dbReference type="AlphaFoldDB" id="A0AAP0HRQ0"/>
<gene>
    <name evidence="3" type="ORF">Syun_027941</name>
</gene>
<dbReference type="PANTHER" id="PTHR11926:SF774">
    <property type="entry name" value="UDP-GLYCOSYLTRANSFERASE 85A1-RELATED"/>
    <property type="match status" value="1"/>
</dbReference>
<reference evidence="3 4" key="1">
    <citation type="submission" date="2024-01" db="EMBL/GenBank/DDBJ databases">
        <title>Genome assemblies of Stephania.</title>
        <authorList>
            <person name="Yang L."/>
        </authorList>
    </citation>
    <scope>NUCLEOTIDE SEQUENCE [LARGE SCALE GENOMIC DNA]</scope>
    <source>
        <strain evidence="3">YNDBR</strain>
        <tissue evidence="3">Leaf</tissue>
    </source>
</reference>
<comment type="similarity">
    <text evidence="1">Belongs to the UDP-glycosyltransferase family.</text>
</comment>
<keyword evidence="2" id="KW-1133">Transmembrane helix</keyword>
<keyword evidence="4" id="KW-1185">Reference proteome</keyword>
<feature type="transmembrane region" description="Helical" evidence="2">
    <location>
        <begin position="176"/>
        <end position="198"/>
    </location>
</feature>
<dbReference type="PANTHER" id="PTHR11926">
    <property type="entry name" value="GLUCOSYL/GLUCURONOSYL TRANSFERASES"/>
    <property type="match status" value="1"/>
</dbReference>
<dbReference type="EMBL" id="JBBNAF010000012">
    <property type="protein sequence ID" value="KAK9093030.1"/>
    <property type="molecule type" value="Genomic_DNA"/>
</dbReference>
<protein>
    <submittedName>
        <fullName evidence="3">Uncharacterized protein</fullName>
    </submittedName>
</protein>
<evidence type="ECO:0000313" key="4">
    <source>
        <dbReference type="Proteomes" id="UP001420932"/>
    </source>
</evidence>
<accession>A0AAP0HRQ0</accession>
<proteinExistence type="inferred from homology"/>